<evidence type="ECO:0008006" key="5">
    <source>
        <dbReference type="Google" id="ProtNLM"/>
    </source>
</evidence>
<name>A0A9W6L8Q0_9BACT</name>
<dbReference type="RefSeq" id="WP_281796081.1">
    <property type="nucleotide sequence ID" value="NZ_BSDR01000001.1"/>
</dbReference>
<dbReference type="EMBL" id="BSDR01000001">
    <property type="protein sequence ID" value="GLI35953.1"/>
    <property type="molecule type" value="Genomic_DNA"/>
</dbReference>
<keyword evidence="2" id="KW-0732">Signal</keyword>
<dbReference type="GO" id="GO:0050821">
    <property type="term" value="P:protein stabilization"/>
    <property type="evidence" value="ECO:0007669"/>
    <property type="project" value="TreeGrafter"/>
</dbReference>
<evidence type="ECO:0000313" key="3">
    <source>
        <dbReference type="EMBL" id="GLI35953.1"/>
    </source>
</evidence>
<sequence length="179" mass="20646">MKKRISGWWILLVLGIFVVSSSTVWAASSPKIGYFELPTVLQQSRWGKQSNEEFKREGDSIKADVDRKVQAFKTAKEEFDKKKDVLDEKTKAKKIKELQALQQEGEKLLMESNAKMSKLSNELTGPLVDKVLEIVRRIGKEEKYDYIFEREKAGIVFADDKENLTRRVIDELDKVAPHK</sequence>
<dbReference type="Gene3D" id="3.30.910.20">
    <property type="entry name" value="Skp domain"/>
    <property type="match status" value="1"/>
</dbReference>
<dbReference type="InterPro" id="IPR005632">
    <property type="entry name" value="Chaperone_Skp"/>
</dbReference>
<protein>
    <recommendedName>
        <fullName evidence="5">OmpH family outer membrane protein</fullName>
    </recommendedName>
</protein>
<dbReference type="PANTHER" id="PTHR35089">
    <property type="entry name" value="CHAPERONE PROTEIN SKP"/>
    <property type="match status" value="1"/>
</dbReference>
<dbReference type="GO" id="GO:0005829">
    <property type="term" value="C:cytosol"/>
    <property type="evidence" value="ECO:0007669"/>
    <property type="project" value="TreeGrafter"/>
</dbReference>
<proteinExistence type="inferred from homology"/>
<organism evidence="3 4">
    <name type="scientific">Desulforhabdus amnigena</name>
    <dbReference type="NCBI Taxonomy" id="40218"/>
    <lineage>
        <taxon>Bacteria</taxon>
        <taxon>Pseudomonadati</taxon>
        <taxon>Thermodesulfobacteriota</taxon>
        <taxon>Syntrophobacteria</taxon>
        <taxon>Syntrophobacterales</taxon>
        <taxon>Syntrophobacteraceae</taxon>
        <taxon>Desulforhabdus</taxon>
    </lineage>
</organism>
<reference evidence="3" key="1">
    <citation type="submission" date="2022-12" db="EMBL/GenBank/DDBJ databases">
        <title>Reference genome sequencing for broad-spectrum identification of bacterial and archaeal isolates by mass spectrometry.</title>
        <authorList>
            <person name="Sekiguchi Y."/>
            <person name="Tourlousse D.M."/>
        </authorList>
    </citation>
    <scope>NUCLEOTIDE SEQUENCE</scope>
    <source>
        <strain evidence="3">ASRB1</strain>
    </source>
</reference>
<dbReference type="PANTHER" id="PTHR35089:SF1">
    <property type="entry name" value="CHAPERONE PROTEIN SKP"/>
    <property type="match status" value="1"/>
</dbReference>
<dbReference type="AlphaFoldDB" id="A0A9W6L8Q0"/>
<comment type="caution">
    <text evidence="3">The sequence shown here is derived from an EMBL/GenBank/DDBJ whole genome shotgun (WGS) entry which is preliminary data.</text>
</comment>
<dbReference type="Pfam" id="PF03938">
    <property type="entry name" value="OmpH"/>
    <property type="match status" value="1"/>
</dbReference>
<accession>A0A9W6L8Q0</accession>
<dbReference type="SMART" id="SM00935">
    <property type="entry name" value="OmpH"/>
    <property type="match status" value="1"/>
</dbReference>
<evidence type="ECO:0000313" key="4">
    <source>
        <dbReference type="Proteomes" id="UP001144372"/>
    </source>
</evidence>
<keyword evidence="4" id="KW-1185">Reference proteome</keyword>
<dbReference type="InterPro" id="IPR024930">
    <property type="entry name" value="Skp_dom_sf"/>
</dbReference>
<dbReference type="GO" id="GO:0051082">
    <property type="term" value="F:unfolded protein binding"/>
    <property type="evidence" value="ECO:0007669"/>
    <property type="project" value="InterPro"/>
</dbReference>
<dbReference type="SUPFAM" id="SSF111384">
    <property type="entry name" value="OmpH-like"/>
    <property type="match status" value="1"/>
</dbReference>
<evidence type="ECO:0000256" key="2">
    <source>
        <dbReference type="ARBA" id="ARBA00022729"/>
    </source>
</evidence>
<comment type="similarity">
    <text evidence="1">Belongs to the Skp family.</text>
</comment>
<evidence type="ECO:0000256" key="1">
    <source>
        <dbReference type="ARBA" id="ARBA00009091"/>
    </source>
</evidence>
<dbReference type="Proteomes" id="UP001144372">
    <property type="component" value="Unassembled WGS sequence"/>
</dbReference>
<gene>
    <name evidence="3" type="ORF">DAMNIGENAA_33860</name>
</gene>